<feature type="region of interest" description="Disordered" evidence="1">
    <location>
        <begin position="1"/>
        <end position="41"/>
    </location>
</feature>
<protein>
    <submittedName>
        <fullName evidence="2">Jg110 protein</fullName>
    </submittedName>
</protein>
<gene>
    <name evidence="2" type="primary">jg110</name>
    <name evidence="2" type="ORF">PAEG_LOCUS3615</name>
</gene>
<comment type="caution">
    <text evidence="2">The sequence shown here is derived from an EMBL/GenBank/DDBJ whole genome shotgun (WGS) entry which is preliminary data.</text>
</comment>
<organism evidence="2 3">
    <name type="scientific">Pararge aegeria aegeria</name>
    <dbReference type="NCBI Taxonomy" id="348720"/>
    <lineage>
        <taxon>Eukaryota</taxon>
        <taxon>Metazoa</taxon>
        <taxon>Ecdysozoa</taxon>
        <taxon>Arthropoda</taxon>
        <taxon>Hexapoda</taxon>
        <taxon>Insecta</taxon>
        <taxon>Pterygota</taxon>
        <taxon>Neoptera</taxon>
        <taxon>Endopterygota</taxon>
        <taxon>Lepidoptera</taxon>
        <taxon>Glossata</taxon>
        <taxon>Ditrysia</taxon>
        <taxon>Papilionoidea</taxon>
        <taxon>Nymphalidae</taxon>
        <taxon>Satyrinae</taxon>
        <taxon>Satyrini</taxon>
        <taxon>Parargina</taxon>
        <taxon>Pararge</taxon>
    </lineage>
</organism>
<dbReference type="EMBL" id="CAKXAJ010011730">
    <property type="protein sequence ID" value="CAH2215463.1"/>
    <property type="molecule type" value="Genomic_DNA"/>
</dbReference>
<feature type="non-terminal residue" evidence="2">
    <location>
        <position position="1"/>
    </location>
</feature>
<dbReference type="Proteomes" id="UP000838756">
    <property type="component" value="Unassembled WGS sequence"/>
</dbReference>
<dbReference type="AlphaFoldDB" id="A0A8S4QLQ6"/>
<accession>A0A8S4QLQ6</accession>
<sequence>PIAGPSYAVMPGPSRHQDESPTAGPSYVVMPGPSRHQDENVSKVCVLDI</sequence>
<evidence type="ECO:0000313" key="3">
    <source>
        <dbReference type="Proteomes" id="UP000838756"/>
    </source>
</evidence>
<name>A0A8S4QLQ6_9NEOP</name>
<evidence type="ECO:0000313" key="2">
    <source>
        <dbReference type="EMBL" id="CAH2215463.1"/>
    </source>
</evidence>
<evidence type="ECO:0000256" key="1">
    <source>
        <dbReference type="SAM" id="MobiDB-lite"/>
    </source>
</evidence>
<keyword evidence="3" id="KW-1185">Reference proteome</keyword>
<proteinExistence type="predicted"/>
<reference evidence="2" key="1">
    <citation type="submission" date="2022-03" db="EMBL/GenBank/DDBJ databases">
        <authorList>
            <person name="Lindestad O."/>
        </authorList>
    </citation>
    <scope>NUCLEOTIDE SEQUENCE</scope>
</reference>